<evidence type="ECO:0000256" key="9">
    <source>
        <dbReference type="RuleBase" id="RU004504"/>
    </source>
</evidence>
<dbReference type="Proteomes" id="UP000663891">
    <property type="component" value="Unassembled WGS sequence"/>
</dbReference>
<dbReference type="GO" id="GO:0051536">
    <property type="term" value="F:iron-sulfur cluster binding"/>
    <property type="evidence" value="ECO:0007669"/>
    <property type="project" value="UniProtKB-KW"/>
</dbReference>
<evidence type="ECO:0000256" key="6">
    <source>
        <dbReference type="ARBA" id="ARBA00022898"/>
    </source>
</evidence>
<keyword evidence="7" id="KW-0408">Iron</keyword>
<dbReference type="InterPro" id="IPR020578">
    <property type="entry name" value="Aminotrans_V_PyrdxlP_BS"/>
</dbReference>
<comment type="similarity">
    <text evidence="2">Belongs to the class-V pyridoxal-phosphate-dependent aminotransferase family. NifS/IscS subfamily.</text>
</comment>
<dbReference type="Gene3D" id="3.40.640.10">
    <property type="entry name" value="Type I PLP-dependent aspartate aminotransferase-like (Major domain)"/>
    <property type="match status" value="1"/>
</dbReference>
<dbReference type="EC" id="2.8.1.7" evidence="3"/>
<evidence type="ECO:0000256" key="4">
    <source>
        <dbReference type="ARBA" id="ARBA00022679"/>
    </source>
</evidence>
<gene>
    <name evidence="12" type="ORF">OKA104_LOCUS1279</name>
    <name evidence="11" type="ORF">VCS650_LOCUS9093</name>
</gene>
<dbReference type="InterPro" id="IPR015421">
    <property type="entry name" value="PyrdxlP-dep_Trfase_major"/>
</dbReference>
<dbReference type="Gene3D" id="3.90.1150.10">
    <property type="entry name" value="Aspartate Aminotransferase, domain 1"/>
    <property type="match status" value="1"/>
</dbReference>
<protein>
    <recommendedName>
        <fullName evidence="3">cysteine desulfurase</fullName>
        <ecNumber evidence="3">2.8.1.7</ecNumber>
    </recommendedName>
</protein>
<dbReference type="PIRSF" id="PIRSF005572">
    <property type="entry name" value="NifS"/>
    <property type="match status" value="1"/>
</dbReference>
<comment type="cofactor">
    <cofactor evidence="1 9">
        <name>pyridoxal 5'-phosphate</name>
        <dbReference type="ChEBI" id="CHEBI:597326"/>
    </cofactor>
</comment>
<dbReference type="OrthoDB" id="10250117at2759"/>
<dbReference type="InterPro" id="IPR016454">
    <property type="entry name" value="Cysteine_dSase"/>
</dbReference>
<name>A0A813ZEZ6_9BILA</name>
<proteinExistence type="inferred from homology"/>
<evidence type="ECO:0000313" key="11">
    <source>
        <dbReference type="EMBL" id="CAF0897033.1"/>
    </source>
</evidence>
<dbReference type="AlphaFoldDB" id="A0A813ZEZ6"/>
<keyword evidence="8" id="KW-0411">Iron-sulfur</keyword>
<keyword evidence="6" id="KW-0663">Pyridoxal phosphate</keyword>
<dbReference type="Pfam" id="PF00266">
    <property type="entry name" value="Aminotran_5"/>
    <property type="match status" value="1"/>
</dbReference>
<comment type="caution">
    <text evidence="11">The sequence shown here is derived from an EMBL/GenBank/DDBJ whole genome shotgun (WGS) entry which is preliminary data.</text>
</comment>
<keyword evidence="5" id="KW-0479">Metal-binding</keyword>
<evidence type="ECO:0000259" key="10">
    <source>
        <dbReference type="Pfam" id="PF00266"/>
    </source>
</evidence>
<accession>A0A813ZEZ6</accession>
<dbReference type="InterPro" id="IPR015422">
    <property type="entry name" value="PyrdxlP-dep_Trfase_small"/>
</dbReference>
<keyword evidence="4" id="KW-0808">Transferase</keyword>
<feature type="domain" description="Aminotransferase class V" evidence="10">
    <location>
        <begin position="21"/>
        <end position="399"/>
    </location>
</feature>
<evidence type="ECO:0000256" key="2">
    <source>
        <dbReference type="ARBA" id="ARBA00006490"/>
    </source>
</evidence>
<dbReference type="PANTHER" id="PTHR11601">
    <property type="entry name" value="CYSTEINE DESULFURYLASE FAMILY MEMBER"/>
    <property type="match status" value="1"/>
</dbReference>
<organism evidence="11 13">
    <name type="scientific">Adineta steineri</name>
    <dbReference type="NCBI Taxonomy" id="433720"/>
    <lineage>
        <taxon>Eukaryota</taxon>
        <taxon>Metazoa</taxon>
        <taxon>Spiralia</taxon>
        <taxon>Gnathifera</taxon>
        <taxon>Rotifera</taxon>
        <taxon>Eurotatoria</taxon>
        <taxon>Bdelloidea</taxon>
        <taxon>Adinetida</taxon>
        <taxon>Adinetidae</taxon>
        <taxon>Adineta</taxon>
    </lineage>
</organism>
<dbReference type="GO" id="GO:0046872">
    <property type="term" value="F:metal ion binding"/>
    <property type="evidence" value="ECO:0007669"/>
    <property type="project" value="UniProtKB-KW"/>
</dbReference>
<reference evidence="11" key="1">
    <citation type="submission" date="2021-02" db="EMBL/GenBank/DDBJ databases">
        <authorList>
            <person name="Nowell W R."/>
        </authorList>
    </citation>
    <scope>NUCLEOTIDE SEQUENCE</scope>
</reference>
<dbReference type="EMBL" id="CAJNON010000062">
    <property type="protein sequence ID" value="CAF0897033.1"/>
    <property type="molecule type" value="Genomic_DNA"/>
</dbReference>
<evidence type="ECO:0000256" key="3">
    <source>
        <dbReference type="ARBA" id="ARBA00012239"/>
    </source>
</evidence>
<dbReference type="EMBL" id="CAJOAY010000030">
    <property type="protein sequence ID" value="CAF3497127.1"/>
    <property type="molecule type" value="Genomic_DNA"/>
</dbReference>
<evidence type="ECO:0000256" key="1">
    <source>
        <dbReference type="ARBA" id="ARBA00001933"/>
    </source>
</evidence>
<dbReference type="GO" id="GO:0031071">
    <property type="term" value="F:cysteine desulfurase activity"/>
    <property type="evidence" value="ECO:0007669"/>
    <property type="project" value="UniProtKB-EC"/>
</dbReference>
<dbReference type="PROSITE" id="PS00595">
    <property type="entry name" value="AA_TRANSFER_CLASS_5"/>
    <property type="match status" value="1"/>
</dbReference>
<evidence type="ECO:0000256" key="8">
    <source>
        <dbReference type="ARBA" id="ARBA00023014"/>
    </source>
</evidence>
<dbReference type="Proteomes" id="UP000663881">
    <property type="component" value="Unassembled WGS sequence"/>
</dbReference>
<dbReference type="FunFam" id="3.40.640.10:FF:000084">
    <property type="entry name" value="IscS-like cysteine desulfurase"/>
    <property type="match status" value="1"/>
</dbReference>
<dbReference type="SUPFAM" id="SSF53383">
    <property type="entry name" value="PLP-dependent transferases"/>
    <property type="match status" value="1"/>
</dbReference>
<evidence type="ECO:0000256" key="5">
    <source>
        <dbReference type="ARBA" id="ARBA00022723"/>
    </source>
</evidence>
<dbReference type="InterPro" id="IPR000192">
    <property type="entry name" value="Aminotrans_V_dom"/>
</dbReference>
<sequence>MALLSMNNDLHEEYNHTSKIIYLDNNATTREDKSVIEIMINHLKRSNSFGNPSSSHLIGIETRYLIDESREQIRSSINALSSNEIIFTSGGTESNNLAIHGVLKSNLNNHIQHIITSPFEHPSVANLLTYLQNSYEKIEISFVKVDSNGIIDLQHFRQLLKPETKLVTIMHSNNEIGSIQPIEEIVQLCRKYGSSDILIHTDASQSMGKVAIDVLRLDIDLLTICSHKFHGPKGIGALYIRQGIKLEPILYGAQHEQNLRPGTENVLAIVGLGKACQLISNKSILNKRIEQMKRTRDRLYLGLKNQFNDQNQDFLKRNGIDQYCLPNTLSLSFQQINARQLVKQLSDSIAFSTGSACHEDTKHQTMSTTLQAIGLSWELARGTIRLSTSYMTTDDEIDQSIILITNAIKQQLSSYTDQHD</sequence>
<dbReference type="InterPro" id="IPR015424">
    <property type="entry name" value="PyrdxlP-dep_Trfase"/>
</dbReference>
<evidence type="ECO:0000313" key="13">
    <source>
        <dbReference type="Proteomes" id="UP000663891"/>
    </source>
</evidence>
<dbReference type="PANTHER" id="PTHR11601:SF34">
    <property type="entry name" value="CYSTEINE DESULFURASE"/>
    <property type="match status" value="1"/>
</dbReference>
<evidence type="ECO:0000256" key="7">
    <source>
        <dbReference type="ARBA" id="ARBA00023004"/>
    </source>
</evidence>
<evidence type="ECO:0000313" key="12">
    <source>
        <dbReference type="EMBL" id="CAF3497127.1"/>
    </source>
</evidence>